<dbReference type="Proteomes" id="UP001143856">
    <property type="component" value="Unassembled WGS sequence"/>
</dbReference>
<comment type="caution">
    <text evidence="1">The sequence shown here is derived from an EMBL/GenBank/DDBJ whole genome shotgun (WGS) entry which is preliminary data.</text>
</comment>
<sequence>MDDKSPIEAITASNSHRASAPSVSEKTLVSARDLDETYNTYKQRDGQQSNPLEARHVLRKIDTHLLPLLMGTYLLQYLDKTSINSASVFGLKKGTNLQGQQYAWLSSLFYIGYLVAQPVAGYALQRLPLGKFIGCTALVWGLLTITTPACTNFAGIAANRFLLGVFESVVNPGFVLCLSMWYRADEQPMRMVSYYCMNGLAGIFGGLLGYAVGHITTGLPPWQYVFLIFGSVSLAWGVVFLVLMPDLPTTARFLNTRQRIVAVERVAQNRQGVKNHHFKTYQMWQCLRDPKTWILFVMSVAAQFTSIILETFGFDVLQTQYMQIPGNAIHHPSKASCAPNKTEDTFLLRVAALTPDIPVQVVSLLLSGYIGSRFPNMRCAVMLAGNLICVAAGGALVGLPVGPDGKENRWGRLVALWLCAFQSVGFSMSLTMVSSNVAGYTKKQLTGAILFVGYCVGNGEILVGYSVKTLMVAVLYLYMWTVNKKRDREAAISGSQLTAEQENDAIERGMQWFSIMTIPLGSVAALSAMAGVVSHLSYFIHGEHMLTAYKLVIVALLGPPTIVALLTTLAGLSLSYAAQLTCVGYGAYMVALFTSISIYRAFFHPLCYFPGPKLARLSQFYHVFHISAKVDNYRRLDHLHKQYGEYVRVGPNLLSIADPDLIEIIFHPQSNFSKAEWYDIANPLLNLVQLRDRAEHDRRRRHGWDLAFTTKALRSYDSRVLKYADQFVDQMQRRAGQAVNITNWLEWYAFDVMGDLAFGRSFKALESGKSHLYIDTMHATSALPLGCLGTMPWVIQTMTNLVPKRLNPFMKLVRYSDECIEERKQRKPMEPDIMTPILAAGPFYEDPKADALLLVGDARLIIIAGSDTSASALIHSFYELGRDANVVRKIREELEQHGVRNDKTLAVTQLQYMEYLNAFINETLRMHPTNPGGLFRLTPPGGVKIGGPLLARRGQGGEPTLHGPSIAEGLRIAKRIYPRAMDYAAGTDTQPEGVLSFLAGTVCMNLALNELRAVISKAVLEFDISFAPGETGRALLEESKDIFTMSLAKLELCFTPRRKE</sequence>
<evidence type="ECO:0000313" key="2">
    <source>
        <dbReference type="Proteomes" id="UP001143856"/>
    </source>
</evidence>
<organism evidence="1 2">
    <name type="scientific">Xylaria curta</name>
    <dbReference type="NCBI Taxonomy" id="42375"/>
    <lineage>
        <taxon>Eukaryota</taxon>
        <taxon>Fungi</taxon>
        <taxon>Dikarya</taxon>
        <taxon>Ascomycota</taxon>
        <taxon>Pezizomycotina</taxon>
        <taxon>Sordariomycetes</taxon>
        <taxon>Xylariomycetidae</taxon>
        <taxon>Xylariales</taxon>
        <taxon>Xylariaceae</taxon>
        <taxon>Xylaria</taxon>
    </lineage>
</organism>
<protein>
    <submittedName>
        <fullName evidence="1">Uncharacterized protein</fullName>
    </submittedName>
</protein>
<dbReference type="EMBL" id="JAPDGR010001392">
    <property type="protein sequence ID" value="KAJ2983177.1"/>
    <property type="molecule type" value="Genomic_DNA"/>
</dbReference>
<keyword evidence="2" id="KW-1185">Reference proteome</keyword>
<reference evidence="1" key="1">
    <citation type="submission" date="2022-10" db="EMBL/GenBank/DDBJ databases">
        <title>Genome Sequence of Xylaria curta.</title>
        <authorList>
            <person name="Buettner E."/>
        </authorList>
    </citation>
    <scope>NUCLEOTIDE SEQUENCE</scope>
    <source>
        <strain evidence="1">Babe10</strain>
    </source>
</reference>
<proteinExistence type="predicted"/>
<gene>
    <name evidence="1" type="ORF">NUW58_g6295</name>
</gene>
<accession>A0ACC1NW83</accession>
<name>A0ACC1NW83_9PEZI</name>
<evidence type="ECO:0000313" key="1">
    <source>
        <dbReference type="EMBL" id="KAJ2983177.1"/>
    </source>
</evidence>